<dbReference type="Proteomes" id="UP000220605">
    <property type="component" value="Chromosome 5"/>
</dbReference>
<feature type="transmembrane region" description="Helical" evidence="1">
    <location>
        <begin position="165"/>
        <end position="182"/>
    </location>
</feature>
<sequence length="283" mass="33065">MVMLRNNNIREYIKYLFFIKILLFTFVLSIYQPYDDCTLGKCLKEKYYYAIIINIKHNRLLAKHDIQKGLEHKGLKDNYIIHGKNNDIHNKKDKSTYGHVKIGGLYHLDAYKKGYKGRYSKKKGLAKMDCYLERKMFDKIEYIDELAENIKNKKKSFINAIFNKYTIRFAIFALLPLIGIIIPKLCGKEESDIIPLCFIDCDKHKTASYNAEHAKKFHNISLTENDFGIITYLNITLGYLLLAVLLIGIFYAFIKIVKYEKLKAGKGKLSMKQYCSLCKDVFI</sequence>
<dbReference type="Pfam" id="PF12420">
    <property type="entry name" value="DUF3671"/>
    <property type="match status" value="1"/>
</dbReference>
<dbReference type="InterPro" id="IPR022139">
    <property type="entry name" value="Fam-L/Fam-M-like_plasmodium"/>
</dbReference>
<dbReference type="EMBL" id="LT635616">
    <property type="protein sequence ID" value="VUZ93912.1"/>
    <property type="molecule type" value="Genomic_DNA"/>
</dbReference>
<organism evidence="2 3">
    <name type="scientific">Plasmodium vivax</name>
    <name type="common">malaria parasite P. vivax</name>
    <dbReference type="NCBI Taxonomy" id="5855"/>
    <lineage>
        <taxon>Eukaryota</taxon>
        <taxon>Sar</taxon>
        <taxon>Alveolata</taxon>
        <taxon>Apicomplexa</taxon>
        <taxon>Aconoidasida</taxon>
        <taxon>Haemosporida</taxon>
        <taxon>Plasmodiidae</taxon>
        <taxon>Plasmodium</taxon>
        <taxon>Plasmodium (Plasmodium)</taxon>
    </lineage>
</organism>
<evidence type="ECO:0000313" key="3">
    <source>
        <dbReference type="Proteomes" id="UP000220605"/>
    </source>
</evidence>
<name>A0A564ZR23_PLAVI</name>
<keyword evidence="1" id="KW-0812">Transmembrane</keyword>
<feature type="transmembrane region" description="Helical" evidence="1">
    <location>
        <begin position="12"/>
        <end position="31"/>
    </location>
</feature>
<dbReference type="AlphaFoldDB" id="A0A564ZR23"/>
<evidence type="ECO:0000313" key="2">
    <source>
        <dbReference type="EMBL" id="VUZ93912.1"/>
    </source>
</evidence>
<proteinExistence type="predicted"/>
<dbReference type="VEuPathDB" id="PlasmoDB:PVP01_0501700"/>
<accession>A0A564ZR23</accession>
<protein>
    <submittedName>
        <fullName evidence="2">Uncharacterized protein</fullName>
    </submittedName>
</protein>
<feature type="transmembrane region" description="Helical" evidence="1">
    <location>
        <begin position="229"/>
        <end position="254"/>
    </location>
</feature>
<dbReference type="VEuPathDB" id="PlasmoDB:PVW1_000024900"/>
<gene>
    <name evidence="2" type="ORF">PVP01_0501700</name>
</gene>
<evidence type="ECO:0000256" key="1">
    <source>
        <dbReference type="SAM" id="Phobius"/>
    </source>
</evidence>
<dbReference type="VEuPathDB" id="PlasmoDB:PVPAM_060038900"/>
<keyword evidence="1" id="KW-1133">Transmembrane helix</keyword>
<reference evidence="3" key="1">
    <citation type="submission" date="2016-07" db="EMBL/GenBank/DDBJ databases">
        <authorList>
            <consortium name="Pathogen Informatics"/>
        </authorList>
    </citation>
    <scope>NUCLEOTIDE SEQUENCE [LARGE SCALE GENOMIC DNA]</scope>
</reference>
<keyword evidence="1" id="KW-0472">Membrane</keyword>
<dbReference type="OrthoDB" id="10380844at2759"/>